<evidence type="ECO:0000313" key="5">
    <source>
        <dbReference type="Proteomes" id="UP000229498"/>
    </source>
</evidence>
<dbReference type="Gene3D" id="1.10.1660.10">
    <property type="match status" value="1"/>
</dbReference>
<feature type="coiled-coil region" evidence="2">
    <location>
        <begin position="88"/>
        <end position="115"/>
    </location>
</feature>
<dbReference type="SMART" id="SM00422">
    <property type="entry name" value="HTH_MERR"/>
    <property type="match status" value="1"/>
</dbReference>
<dbReference type="PANTHER" id="PTHR30204">
    <property type="entry name" value="REDOX-CYCLING DRUG-SENSING TRANSCRIPTIONAL ACTIVATOR SOXR"/>
    <property type="match status" value="1"/>
</dbReference>
<dbReference type="SUPFAM" id="SSF46955">
    <property type="entry name" value="Putative DNA-binding domain"/>
    <property type="match status" value="1"/>
</dbReference>
<feature type="domain" description="HTH merR-type" evidence="3">
    <location>
        <begin position="6"/>
        <end position="73"/>
    </location>
</feature>
<reference evidence="4 5" key="1">
    <citation type="submission" date="2017-11" db="EMBL/GenBank/DDBJ databases">
        <title>Draft genome sequence of Rhizobiales bacterium SY3-13.</title>
        <authorList>
            <person name="Sun C."/>
        </authorList>
    </citation>
    <scope>NUCLEOTIDE SEQUENCE [LARGE SCALE GENOMIC DNA]</scope>
    <source>
        <strain evidence="4 5">SY3-13</strain>
    </source>
</reference>
<dbReference type="PANTHER" id="PTHR30204:SF58">
    <property type="entry name" value="HTH-TYPE TRANSCRIPTIONAL REGULATOR YFMP"/>
    <property type="match status" value="1"/>
</dbReference>
<sequence>MTDTERYSIRELSDEFDVTPRTLRFYEDKGLLGPERKGLQRIYDRRDKARLALILRGKRLGFSLAEIRDWLNLYELRDGQVAQAQMLLAASRERMTALVQQREDIEATIRELDEQMKFVRDWLAERGLPAEEQPAEAAD</sequence>
<dbReference type="PROSITE" id="PS50937">
    <property type="entry name" value="HTH_MERR_2"/>
    <property type="match status" value="1"/>
</dbReference>
<evidence type="ECO:0000256" key="1">
    <source>
        <dbReference type="ARBA" id="ARBA00023125"/>
    </source>
</evidence>
<name>A0A2M9G4G3_9PROT</name>
<dbReference type="GO" id="GO:0003677">
    <property type="term" value="F:DNA binding"/>
    <property type="evidence" value="ECO:0007669"/>
    <property type="project" value="UniProtKB-KW"/>
</dbReference>
<dbReference type="GO" id="GO:0003700">
    <property type="term" value="F:DNA-binding transcription factor activity"/>
    <property type="evidence" value="ECO:0007669"/>
    <property type="project" value="InterPro"/>
</dbReference>
<dbReference type="Proteomes" id="UP000229498">
    <property type="component" value="Unassembled WGS sequence"/>
</dbReference>
<dbReference type="InterPro" id="IPR000551">
    <property type="entry name" value="MerR-type_HTH_dom"/>
</dbReference>
<proteinExistence type="predicted"/>
<keyword evidence="5" id="KW-1185">Reference proteome</keyword>
<dbReference type="RefSeq" id="WP_109792688.1">
    <property type="nucleotide sequence ID" value="NZ_PHIG01000025.1"/>
</dbReference>
<accession>A0A2M9G4G3</accession>
<keyword evidence="1" id="KW-0238">DNA-binding</keyword>
<dbReference type="Pfam" id="PF13411">
    <property type="entry name" value="MerR_1"/>
    <property type="match status" value="1"/>
</dbReference>
<keyword evidence="2" id="KW-0175">Coiled coil</keyword>
<dbReference type="InterPro" id="IPR009061">
    <property type="entry name" value="DNA-bd_dom_put_sf"/>
</dbReference>
<dbReference type="EMBL" id="PHIG01000025">
    <property type="protein sequence ID" value="PJK30588.1"/>
    <property type="molecule type" value="Genomic_DNA"/>
</dbReference>
<comment type="caution">
    <text evidence="4">The sequence shown here is derived from an EMBL/GenBank/DDBJ whole genome shotgun (WGS) entry which is preliminary data.</text>
</comment>
<dbReference type="AlphaFoldDB" id="A0A2M9G4G3"/>
<evidence type="ECO:0000256" key="2">
    <source>
        <dbReference type="SAM" id="Coils"/>
    </source>
</evidence>
<dbReference type="InterPro" id="IPR047057">
    <property type="entry name" value="MerR_fam"/>
</dbReference>
<gene>
    <name evidence="4" type="ORF">CVT23_06495</name>
</gene>
<evidence type="ECO:0000259" key="3">
    <source>
        <dbReference type="PROSITE" id="PS50937"/>
    </source>
</evidence>
<evidence type="ECO:0000313" key="4">
    <source>
        <dbReference type="EMBL" id="PJK30588.1"/>
    </source>
</evidence>
<organism evidence="4 5">
    <name type="scientific">Minwuia thermotolerans</name>
    <dbReference type="NCBI Taxonomy" id="2056226"/>
    <lineage>
        <taxon>Bacteria</taxon>
        <taxon>Pseudomonadati</taxon>
        <taxon>Pseudomonadota</taxon>
        <taxon>Alphaproteobacteria</taxon>
        <taxon>Minwuiales</taxon>
        <taxon>Minwuiaceae</taxon>
        <taxon>Minwuia</taxon>
    </lineage>
</organism>
<protein>
    <submittedName>
        <fullName evidence="4">Transcriptional regulator</fullName>
    </submittedName>
</protein>
<dbReference type="OrthoDB" id="9803659at2"/>
<dbReference type="CDD" id="cd04776">
    <property type="entry name" value="HTH_GnyR"/>
    <property type="match status" value="1"/>
</dbReference>